<organism evidence="2">
    <name type="scientific">Ignisphaera aggregans</name>
    <dbReference type="NCBI Taxonomy" id="334771"/>
    <lineage>
        <taxon>Archaea</taxon>
        <taxon>Thermoproteota</taxon>
        <taxon>Thermoprotei</taxon>
        <taxon>Desulfurococcales</taxon>
        <taxon>Desulfurococcaceae</taxon>
        <taxon>Ignisphaera</taxon>
    </lineage>
</organism>
<sequence>MASSARGLREELRQRVWREMEERGIARFPRPVRGRIPNFVGAEEAAQRLMATDLFRRAQVVKVNPDAPQRPVREAVLRKGKLLVMPTPRISRGFLLLDPKRISPSLYGVATTIQGAFRFGAPIHPREIPEVDLIVAGSVAVSTYGERLGKGEGYSELEYSILRELGKASEDTPIATTVHDAQVVGFHIPLEPWDFTVDHIYTPTKSIRCKGERKRPPGLLWQYLDREKIEAIPILAEMFRQRKQSQ</sequence>
<dbReference type="EMBL" id="DTFF01000062">
    <property type="protein sequence ID" value="HGI88112.1"/>
    <property type="molecule type" value="Genomic_DNA"/>
</dbReference>
<gene>
    <name evidence="2" type="ORF">ENV14_06985</name>
</gene>
<keyword evidence="1" id="KW-0694">RNA-binding</keyword>
<dbReference type="PANTHER" id="PTHR13017:SF0">
    <property type="entry name" value="METHENYLTETRAHYDROFOLATE SYNTHASE DOMAIN-CONTAINING PROTEIN"/>
    <property type="match status" value="1"/>
</dbReference>
<evidence type="ECO:0000313" key="2">
    <source>
        <dbReference type="EMBL" id="HGI88112.1"/>
    </source>
</evidence>
<reference evidence="2" key="1">
    <citation type="journal article" date="2020" name="mSystems">
        <title>Genome- and Community-Level Interaction Insights into Carbon Utilization and Element Cycling Functions of Hydrothermarchaeota in Hydrothermal Sediment.</title>
        <authorList>
            <person name="Zhou Z."/>
            <person name="Liu Y."/>
            <person name="Xu W."/>
            <person name="Pan J."/>
            <person name="Luo Z.H."/>
            <person name="Li M."/>
        </authorList>
    </citation>
    <scope>NUCLEOTIDE SEQUENCE [LARGE SCALE GENOMIC DNA]</scope>
    <source>
        <strain evidence="2">SpSt-732</strain>
    </source>
</reference>
<dbReference type="InterPro" id="IPR037171">
    <property type="entry name" value="NagB/RpiA_transferase-like"/>
</dbReference>
<protein>
    <submittedName>
        <fullName evidence="2">5-formyltetrahydrofolate cyclo-ligase</fullName>
    </submittedName>
</protein>
<dbReference type="InterPro" id="IPR002698">
    <property type="entry name" value="FTHF_cligase"/>
</dbReference>
<dbReference type="Pfam" id="PF01812">
    <property type="entry name" value="5-FTHF_cyc-lig"/>
    <property type="match status" value="1"/>
</dbReference>
<dbReference type="GO" id="GO:0005737">
    <property type="term" value="C:cytoplasm"/>
    <property type="evidence" value="ECO:0007669"/>
    <property type="project" value="TreeGrafter"/>
</dbReference>
<proteinExistence type="predicted"/>
<dbReference type="GO" id="GO:0016874">
    <property type="term" value="F:ligase activity"/>
    <property type="evidence" value="ECO:0007669"/>
    <property type="project" value="UniProtKB-KW"/>
</dbReference>
<dbReference type="Gene3D" id="3.40.50.10420">
    <property type="entry name" value="NagB/RpiA/CoA transferase-like"/>
    <property type="match status" value="1"/>
</dbReference>
<accession>A0A7C4BEF2</accession>
<keyword evidence="2" id="KW-0436">Ligase</keyword>
<name>A0A7C4BEF2_9CREN</name>
<dbReference type="SUPFAM" id="SSF100950">
    <property type="entry name" value="NagB/RpiA/CoA transferase-like"/>
    <property type="match status" value="1"/>
</dbReference>
<dbReference type="AlphaFoldDB" id="A0A7C4BEF2"/>
<dbReference type="FunFam" id="3.40.50.10420:FF:000001">
    <property type="entry name" value="Methenyltetrahydrofolate synthase domain-containing protein"/>
    <property type="match status" value="1"/>
</dbReference>
<dbReference type="PANTHER" id="PTHR13017">
    <property type="entry name" value="5-FORMYLTETRAHYDROFOLATE CYCLO-LIGASE-RELATED"/>
    <property type="match status" value="1"/>
</dbReference>
<comment type="caution">
    <text evidence="2">The sequence shown here is derived from an EMBL/GenBank/DDBJ whole genome shotgun (WGS) entry which is preliminary data.</text>
</comment>
<evidence type="ECO:0000256" key="1">
    <source>
        <dbReference type="ARBA" id="ARBA00022884"/>
    </source>
</evidence>
<dbReference type="InterPro" id="IPR024185">
    <property type="entry name" value="FTHF_cligase-like_sf"/>
</dbReference>
<dbReference type="GO" id="GO:0003723">
    <property type="term" value="F:RNA binding"/>
    <property type="evidence" value="ECO:0007669"/>
    <property type="project" value="UniProtKB-KW"/>
</dbReference>